<dbReference type="SUPFAM" id="SSF48256">
    <property type="entry name" value="Citrate synthase"/>
    <property type="match status" value="1"/>
</dbReference>
<protein>
    <recommendedName>
        <fullName evidence="6 7">Citrate synthase</fullName>
    </recommendedName>
</protein>
<evidence type="ECO:0000256" key="8">
    <source>
        <dbReference type="PIRSR" id="PIRSR001369-1"/>
    </source>
</evidence>
<dbReference type="PROSITE" id="PS00480">
    <property type="entry name" value="CITRATE_SYNTHASE"/>
    <property type="match status" value="1"/>
</dbReference>
<dbReference type="InterPro" id="IPR019810">
    <property type="entry name" value="Citrate_synthase_AS"/>
</dbReference>
<evidence type="ECO:0000313" key="11">
    <source>
        <dbReference type="EMBL" id="PFG20386.1"/>
    </source>
</evidence>
<dbReference type="InterPro" id="IPR036969">
    <property type="entry name" value="Citrate_synthase_sf"/>
</dbReference>
<accession>A0A2A9D228</accession>
<comment type="similarity">
    <text evidence="2 7 10">Belongs to the citrate synthase family.</text>
</comment>
<dbReference type="GO" id="GO:0036440">
    <property type="term" value="F:citrate synthase activity"/>
    <property type="evidence" value="ECO:0007669"/>
    <property type="project" value="UniProtKB-EC"/>
</dbReference>
<evidence type="ECO:0000256" key="9">
    <source>
        <dbReference type="RuleBase" id="RU003370"/>
    </source>
</evidence>
<dbReference type="Proteomes" id="UP000224915">
    <property type="component" value="Unassembled WGS sequence"/>
</dbReference>
<dbReference type="UniPathway" id="UPA00223">
    <property type="reaction ID" value="UER00717"/>
</dbReference>
<dbReference type="Gene3D" id="2.20.28.60">
    <property type="match status" value="1"/>
</dbReference>
<dbReference type="NCBIfam" id="TIGR01798">
    <property type="entry name" value="cit_synth_I"/>
    <property type="match status" value="1"/>
</dbReference>
<gene>
    <name evidence="11" type="ORF">ATL40_1984</name>
</gene>
<proteinExistence type="inferred from homology"/>
<dbReference type="Pfam" id="PF00285">
    <property type="entry name" value="Citrate_synt"/>
    <property type="match status" value="1"/>
</dbReference>
<dbReference type="InterPro" id="IPR024176">
    <property type="entry name" value="Citrate_synthase_bac-typ"/>
</dbReference>
<dbReference type="AlphaFoldDB" id="A0A2A9D228"/>
<comment type="catalytic activity">
    <reaction evidence="5 9">
        <text>oxaloacetate + acetyl-CoA + H2O = citrate + CoA + H(+)</text>
        <dbReference type="Rhea" id="RHEA:16845"/>
        <dbReference type="ChEBI" id="CHEBI:15377"/>
        <dbReference type="ChEBI" id="CHEBI:15378"/>
        <dbReference type="ChEBI" id="CHEBI:16452"/>
        <dbReference type="ChEBI" id="CHEBI:16947"/>
        <dbReference type="ChEBI" id="CHEBI:57287"/>
        <dbReference type="ChEBI" id="CHEBI:57288"/>
        <dbReference type="EC" id="2.3.3.16"/>
    </reaction>
</comment>
<dbReference type="InterPro" id="IPR002020">
    <property type="entry name" value="Citrate_synthase"/>
</dbReference>
<evidence type="ECO:0000256" key="3">
    <source>
        <dbReference type="ARBA" id="ARBA00022532"/>
    </source>
</evidence>
<dbReference type="Gene3D" id="1.10.580.10">
    <property type="entry name" value="Citrate Synthase, domain 1"/>
    <property type="match status" value="1"/>
</dbReference>
<organism evidence="11 12">
    <name type="scientific">Serinibacter salmoneus</name>
    <dbReference type="NCBI Taxonomy" id="556530"/>
    <lineage>
        <taxon>Bacteria</taxon>
        <taxon>Bacillati</taxon>
        <taxon>Actinomycetota</taxon>
        <taxon>Actinomycetes</taxon>
        <taxon>Micrococcales</taxon>
        <taxon>Beutenbergiaceae</taxon>
        <taxon>Serinibacter</taxon>
    </lineage>
</organism>
<dbReference type="GO" id="GO:0006099">
    <property type="term" value="P:tricarboxylic acid cycle"/>
    <property type="evidence" value="ECO:0007669"/>
    <property type="project" value="UniProtKB-UniRule"/>
</dbReference>
<evidence type="ECO:0000256" key="1">
    <source>
        <dbReference type="ARBA" id="ARBA00004751"/>
    </source>
</evidence>
<evidence type="ECO:0000256" key="7">
    <source>
        <dbReference type="PIRNR" id="PIRNR001369"/>
    </source>
</evidence>
<dbReference type="OrthoDB" id="9800864at2"/>
<evidence type="ECO:0000256" key="6">
    <source>
        <dbReference type="NCBIfam" id="TIGR01798"/>
    </source>
</evidence>
<feature type="active site" evidence="8">
    <location>
        <position position="364"/>
    </location>
</feature>
<evidence type="ECO:0000256" key="4">
    <source>
        <dbReference type="ARBA" id="ARBA00022679"/>
    </source>
</evidence>
<keyword evidence="4 7" id="KW-0808">Transferase</keyword>
<keyword evidence="3 9" id="KW-0816">Tricarboxylic acid cycle</keyword>
<dbReference type="Gene3D" id="1.10.230.10">
    <property type="entry name" value="Cytochrome P450-Terp, domain 2"/>
    <property type="match status" value="1"/>
</dbReference>
<dbReference type="InterPro" id="IPR010953">
    <property type="entry name" value="Citrate_synthase_typ-I"/>
</dbReference>
<name>A0A2A9D228_9MICO</name>
<feature type="active site" evidence="8">
    <location>
        <position position="307"/>
    </location>
</feature>
<dbReference type="NCBIfam" id="NF004126">
    <property type="entry name" value="PRK05614.1"/>
    <property type="match status" value="1"/>
</dbReference>
<evidence type="ECO:0000313" key="12">
    <source>
        <dbReference type="Proteomes" id="UP000224915"/>
    </source>
</evidence>
<comment type="caution">
    <text evidence="11">The sequence shown here is derived from an EMBL/GenBank/DDBJ whole genome shotgun (WGS) entry which is preliminary data.</text>
</comment>
<comment type="pathway">
    <text evidence="1 9">Carbohydrate metabolism; tricarboxylic acid cycle; isocitrate from oxaloacetate: step 1/2.</text>
</comment>
<evidence type="ECO:0000256" key="10">
    <source>
        <dbReference type="RuleBase" id="RU003406"/>
    </source>
</evidence>
<dbReference type="PANTHER" id="PTHR42871:SF1">
    <property type="entry name" value="CITRATE SYNTHASE"/>
    <property type="match status" value="1"/>
</dbReference>
<dbReference type="FunFam" id="1.10.230.10:FF:000002">
    <property type="entry name" value="Citrate synthase"/>
    <property type="match status" value="1"/>
</dbReference>
<keyword evidence="12" id="KW-1185">Reference proteome</keyword>
<dbReference type="InterPro" id="IPR016142">
    <property type="entry name" value="Citrate_synth-like_lrg_a-sub"/>
</dbReference>
<dbReference type="InterPro" id="IPR016143">
    <property type="entry name" value="Citrate_synth-like_sm_a-sub"/>
</dbReference>
<dbReference type="PANTHER" id="PTHR42871">
    <property type="entry name" value="CITRATE SYNTHASE"/>
    <property type="match status" value="1"/>
</dbReference>
<sequence length="429" mass="47323">MSGTSDATLSVGETTLTLERVSAVEGNDGLSIQRLLGTTGDVTYDPGFGNTANCQSGITFIDGAEGILRYRGYPIEELAQHSGYLETSYLLGKGELPSTEQFEAFETRVLRHTHVHEDFRRLIASFPRSAHPMAIISSAVSALPGFYPEVFEVAGEDVEELATVLLLAKLPTIVAYVLRHTRGQRMPDAEPENGFVRDFLRMALHEVRDPEVPDEVVSAMDKLLLLHADHEQNCSTATVRNVGSAHANLFLSVAAGINALSGPLHGGANEAVLTMLEEIRDTHGDVNTFVNKVKDKSSDVRLMGFGHRVYKNYDPRAAIVKSAADEVLGSLGMSDDLLDLARELEDVALNDDYFVQRKLYPNVDFYTGLIYRAIGFPTSMFTPLFALGRMPGWIAQWREMMHDPSTRIARPRQVYTGPAMRGYVPMAER</sequence>
<dbReference type="GO" id="GO:0005737">
    <property type="term" value="C:cytoplasm"/>
    <property type="evidence" value="ECO:0007669"/>
    <property type="project" value="InterPro"/>
</dbReference>
<reference evidence="11 12" key="1">
    <citation type="submission" date="2017-10" db="EMBL/GenBank/DDBJ databases">
        <title>Sequencing the genomes of 1000 actinobacteria strains.</title>
        <authorList>
            <person name="Klenk H.-P."/>
        </authorList>
    </citation>
    <scope>NUCLEOTIDE SEQUENCE [LARGE SCALE GENOMIC DNA]</scope>
    <source>
        <strain evidence="11 12">DSM 21801</strain>
    </source>
</reference>
<evidence type="ECO:0000256" key="2">
    <source>
        <dbReference type="ARBA" id="ARBA00010566"/>
    </source>
</evidence>
<evidence type="ECO:0000256" key="5">
    <source>
        <dbReference type="ARBA" id="ARBA00049288"/>
    </source>
</evidence>
<dbReference type="PRINTS" id="PR00143">
    <property type="entry name" value="CITRTSNTHASE"/>
</dbReference>
<dbReference type="PIRSF" id="PIRSF001369">
    <property type="entry name" value="Citrate_synth"/>
    <property type="match status" value="1"/>
</dbReference>
<dbReference type="EMBL" id="PDJD01000001">
    <property type="protein sequence ID" value="PFG20386.1"/>
    <property type="molecule type" value="Genomic_DNA"/>
</dbReference>
<dbReference type="RefSeq" id="WP_098469378.1">
    <property type="nucleotide sequence ID" value="NZ_PDJD01000001.1"/>
</dbReference>